<feature type="transmembrane region" description="Helical" evidence="5">
    <location>
        <begin position="12"/>
        <end position="32"/>
    </location>
</feature>
<accession>A0A5B2W5L1</accession>
<keyword evidence="2 5" id="KW-0812">Transmembrane</keyword>
<dbReference type="EMBL" id="VUOC01000001">
    <property type="protein sequence ID" value="KAA2245856.1"/>
    <property type="molecule type" value="Genomic_DNA"/>
</dbReference>
<evidence type="ECO:0000256" key="3">
    <source>
        <dbReference type="ARBA" id="ARBA00022989"/>
    </source>
</evidence>
<keyword evidence="3 5" id="KW-1133">Transmembrane helix</keyword>
<proteinExistence type="predicted"/>
<evidence type="ECO:0000256" key="2">
    <source>
        <dbReference type="ARBA" id="ARBA00022692"/>
    </source>
</evidence>
<dbReference type="Pfam" id="PF13564">
    <property type="entry name" value="DoxX_2"/>
    <property type="match status" value="1"/>
</dbReference>
<dbReference type="GO" id="GO:0016020">
    <property type="term" value="C:membrane"/>
    <property type="evidence" value="ECO:0007669"/>
    <property type="project" value="UniProtKB-SubCell"/>
</dbReference>
<evidence type="ECO:0000313" key="6">
    <source>
        <dbReference type="EMBL" id="KAA2245856.1"/>
    </source>
</evidence>
<comment type="subcellular location">
    <subcellularLocation>
        <location evidence="1">Membrane</location>
        <topology evidence="1">Multi-pass membrane protein</topology>
    </subcellularLocation>
</comment>
<feature type="transmembrane region" description="Helical" evidence="5">
    <location>
        <begin position="78"/>
        <end position="96"/>
    </location>
</feature>
<name>A0A5B2W5L1_9BACT</name>
<dbReference type="InterPro" id="IPR016944">
    <property type="entry name" value="UCP030066"/>
</dbReference>
<organism evidence="6 7">
    <name type="scientific">Chitinophaga agrisoli</name>
    <dbReference type="NCBI Taxonomy" id="2607653"/>
    <lineage>
        <taxon>Bacteria</taxon>
        <taxon>Pseudomonadati</taxon>
        <taxon>Bacteroidota</taxon>
        <taxon>Chitinophagia</taxon>
        <taxon>Chitinophagales</taxon>
        <taxon>Chitinophagaceae</taxon>
        <taxon>Chitinophaga</taxon>
    </lineage>
</organism>
<dbReference type="InterPro" id="IPR032808">
    <property type="entry name" value="DoxX"/>
</dbReference>
<protein>
    <submittedName>
        <fullName evidence="6">DoxX family protein</fullName>
    </submittedName>
</protein>
<dbReference type="AlphaFoldDB" id="A0A5B2W5L1"/>
<evidence type="ECO:0000256" key="4">
    <source>
        <dbReference type="ARBA" id="ARBA00023136"/>
    </source>
</evidence>
<evidence type="ECO:0000256" key="5">
    <source>
        <dbReference type="SAM" id="Phobius"/>
    </source>
</evidence>
<gene>
    <name evidence="6" type="ORF">F0L74_05835</name>
</gene>
<sequence length="130" mass="14705">MKISAKVNKIIYWISTLWLALGMVSTAIVQLLKHENEVAYITRLGYPIYILTLIGVWKLLGTVAVLTPKFQLLKEWAYAGFFFAMSGAIISHLASGDPVKEIFPPLLLLVLTVASWYFRPADRRLIPVRN</sequence>
<reference evidence="6 7" key="1">
    <citation type="submission" date="2019-09" db="EMBL/GenBank/DDBJ databases">
        <title>Chitinophaga ginsengihumi sp. nov., isolated from soil of ginseng rhizosphere.</title>
        <authorList>
            <person name="Lee J."/>
        </authorList>
    </citation>
    <scope>NUCLEOTIDE SEQUENCE [LARGE SCALE GENOMIC DNA]</scope>
    <source>
        <strain evidence="6 7">BN140078</strain>
    </source>
</reference>
<comment type="caution">
    <text evidence="6">The sequence shown here is derived from an EMBL/GenBank/DDBJ whole genome shotgun (WGS) entry which is preliminary data.</text>
</comment>
<feature type="transmembrane region" description="Helical" evidence="5">
    <location>
        <begin position="44"/>
        <end position="66"/>
    </location>
</feature>
<dbReference type="PIRSF" id="PIRSF030066">
    <property type="entry name" value="UCP030066"/>
    <property type="match status" value="1"/>
</dbReference>
<evidence type="ECO:0000313" key="7">
    <source>
        <dbReference type="Proteomes" id="UP000324611"/>
    </source>
</evidence>
<feature type="transmembrane region" description="Helical" evidence="5">
    <location>
        <begin position="102"/>
        <end position="119"/>
    </location>
</feature>
<keyword evidence="7" id="KW-1185">Reference proteome</keyword>
<evidence type="ECO:0000256" key="1">
    <source>
        <dbReference type="ARBA" id="ARBA00004141"/>
    </source>
</evidence>
<dbReference type="Proteomes" id="UP000324611">
    <property type="component" value="Unassembled WGS sequence"/>
</dbReference>
<reference evidence="6 7" key="2">
    <citation type="submission" date="2019-09" db="EMBL/GenBank/DDBJ databases">
        <authorList>
            <person name="Jin C."/>
        </authorList>
    </citation>
    <scope>NUCLEOTIDE SEQUENCE [LARGE SCALE GENOMIC DNA]</scope>
    <source>
        <strain evidence="6 7">BN140078</strain>
    </source>
</reference>
<keyword evidence="4 5" id="KW-0472">Membrane</keyword>